<dbReference type="InterPro" id="IPR003562">
    <property type="entry name" value="Mutator_MutX_prot"/>
</dbReference>
<proteinExistence type="inferred from homology"/>
<dbReference type="PROSITE" id="PS51462">
    <property type="entry name" value="NUDIX"/>
    <property type="match status" value="1"/>
</dbReference>
<evidence type="ECO:0000313" key="7">
    <source>
        <dbReference type="EMBL" id="CUN00092.1"/>
    </source>
</evidence>
<dbReference type="PANTHER" id="PTHR43758:SF2">
    <property type="entry name" value="OXIDIZED PURINE NUCLEOSIDE TRIPHOSPHATE HYDROLASE"/>
    <property type="match status" value="1"/>
</dbReference>
<protein>
    <submittedName>
        <fullName evidence="7">8-oxo-dGTP diphosphatase</fullName>
        <ecNumber evidence="7">3.6.1.55</ecNumber>
    </submittedName>
</protein>
<dbReference type="Pfam" id="PF00293">
    <property type="entry name" value="NUDIX"/>
    <property type="match status" value="1"/>
</dbReference>
<gene>
    <name evidence="7" type="primary">mutX</name>
    <name evidence="7" type="ORF">ERS852572_01463</name>
</gene>
<keyword evidence="3" id="KW-0479">Metal-binding</keyword>
<keyword evidence="5" id="KW-0460">Magnesium</keyword>
<comment type="similarity">
    <text evidence="2">Belongs to the Nudix hydrolase family.</text>
</comment>
<dbReference type="STRING" id="166486.ERS852572_01463"/>
<evidence type="ECO:0000313" key="8">
    <source>
        <dbReference type="Proteomes" id="UP000095350"/>
    </source>
</evidence>
<reference evidence="7 8" key="1">
    <citation type="submission" date="2015-09" db="EMBL/GenBank/DDBJ databases">
        <authorList>
            <consortium name="Pathogen Informatics"/>
        </authorList>
    </citation>
    <scope>NUCLEOTIDE SEQUENCE [LARGE SCALE GENOMIC DNA]</scope>
    <source>
        <strain evidence="7 8">2789STDY5834960</strain>
    </source>
</reference>
<dbReference type="GO" id="GO:0006281">
    <property type="term" value="P:DNA repair"/>
    <property type="evidence" value="ECO:0007669"/>
    <property type="project" value="InterPro"/>
</dbReference>
<name>A0A173TB57_9FIRM</name>
<dbReference type="GO" id="GO:0005737">
    <property type="term" value="C:cytoplasm"/>
    <property type="evidence" value="ECO:0007669"/>
    <property type="project" value="TreeGrafter"/>
</dbReference>
<dbReference type="CDD" id="cd18886">
    <property type="entry name" value="NUDIX_MutT_Nudt1"/>
    <property type="match status" value="1"/>
</dbReference>
<dbReference type="EC" id="3.6.1.55" evidence="7"/>
<accession>A0A173TB57</accession>
<dbReference type="InterPro" id="IPR015797">
    <property type="entry name" value="NUDIX_hydrolase-like_dom_sf"/>
</dbReference>
<comment type="cofactor">
    <cofactor evidence="1">
        <name>Mg(2+)</name>
        <dbReference type="ChEBI" id="CHEBI:18420"/>
    </cofactor>
</comment>
<dbReference type="EMBL" id="CYXZ01000009">
    <property type="protein sequence ID" value="CUN00092.1"/>
    <property type="molecule type" value="Genomic_DNA"/>
</dbReference>
<feature type="domain" description="Nudix hydrolase" evidence="6">
    <location>
        <begin position="1"/>
        <end position="128"/>
    </location>
</feature>
<dbReference type="Gene3D" id="3.90.79.10">
    <property type="entry name" value="Nucleoside Triphosphate Pyrophosphohydrolase"/>
    <property type="match status" value="1"/>
</dbReference>
<evidence type="ECO:0000256" key="2">
    <source>
        <dbReference type="ARBA" id="ARBA00005582"/>
    </source>
</evidence>
<dbReference type="PaxDb" id="166486-ERS852572_01463"/>
<dbReference type="AlphaFoldDB" id="A0A173TB57"/>
<dbReference type="GO" id="GO:0035539">
    <property type="term" value="F:8-oxo-7,8-dihydrodeoxyguanosine triphosphate pyrophosphatase activity"/>
    <property type="evidence" value="ECO:0007669"/>
    <property type="project" value="UniProtKB-EC"/>
</dbReference>
<dbReference type="PRINTS" id="PR01402">
    <property type="entry name" value="MUTATORMUTX"/>
</dbReference>
<evidence type="ECO:0000256" key="5">
    <source>
        <dbReference type="ARBA" id="ARBA00022842"/>
    </source>
</evidence>
<dbReference type="PANTHER" id="PTHR43758">
    <property type="entry name" value="7,8-DIHYDRO-8-OXOGUANINE TRIPHOSPHATASE"/>
    <property type="match status" value="1"/>
</dbReference>
<organism evidence="7 8">
    <name type="scientific">Roseburia intestinalis</name>
    <dbReference type="NCBI Taxonomy" id="166486"/>
    <lineage>
        <taxon>Bacteria</taxon>
        <taxon>Bacillati</taxon>
        <taxon>Bacillota</taxon>
        <taxon>Clostridia</taxon>
        <taxon>Lachnospirales</taxon>
        <taxon>Lachnospiraceae</taxon>
        <taxon>Roseburia</taxon>
    </lineage>
</organism>
<keyword evidence="4 7" id="KW-0378">Hydrolase</keyword>
<dbReference type="InterPro" id="IPR000086">
    <property type="entry name" value="NUDIX_hydrolase_dom"/>
</dbReference>
<sequence>MFLTTLCYIEKDDCYLMLHRVKKENDLNHDKWIGVGGKFEAEEMPEECMMREVKEETGLTLTSYRARGVITFISNEWGTEYMHLFTADQFTGEITDCDEGELVWVPKKEIKDLKLWEGDKIFLRLLDECEEYFSLKLVYEGDTLVDKKLIIAGKEQKAE</sequence>
<dbReference type="PROSITE" id="PS00893">
    <property type="entry name" value="NUDIX_BOX"/>
    <property type="match status" value="1"/>
</dbReference>
<dbReference type="GO" id="GO:0046872">
    <property type="term" value="F:metal ion binding"/>
    <property type="evidence" value="ECO:0007669"/>
    <property type="project" value="UniProtKB-KW"/>
</dbReference>
<dbReference type="InterPro" id="IPR020084">
    <property type="entry name" value="NUDIX_hydrolase_CS"/>
</dbReference>
<evidence type="ECO:0000256" key="4">
    <source>
        <dbReference type="ARBA" id="ARBA00022801"/>
    </source>
</evidence>
<evidence type="ECO:0000256" key="1">
    <source>
        <dbReference type="ARBA" id="ARBA00001946"/>
    </source>
</evidence>
<dbReference type="RefSeq" id="WP_055193989.1">
    <property type="nucleotide sequence ID" value="NZ_CABIYH010000009.1"/>
</dbReference>
<dbReference type="OrthoDB" id="9804563at2"/>
<evidence type="ECO:0000256" key="3">
    <source>
        <dbReference type="ARBA" id="ARBA00022723"/>
    </source>
</evidence>
<dbReference type="SUPFAM" id="SSF55811">
    <property type="entry name" value="Nudix"/>
    <property type="match status" value="1"/>
</dbReference>
<dbReference type="Proteomes" id="UP000095350">
    <property type="component" value="Unassembled WGS sequence"/>
</dbReference>
<dbReference type="GO" id="GO:0008413">
    <property type="term" value="F:8-oxo-7,8-dihydroguanosine triphosphate pyrophosphatase activity"/>
    <property type="evidence" value="ECO:0007669"/>
    <property type="project" value="InterPro"/>
</dbReference>
<evidence type="ECO:0000259" key="6">
    <source>
        <dbReference type="PROSITE" id="PS51462"/>
    </source>
</evidence>